<dbReference type="Gene3D" id="3.40.50.620">
    <property type="entry name" value="HUPs"/>
    <property type="match status" value="1"/>
</dbReference>
<feature type="compositionally biased region" description="Polar residues" evidence="1">
    <location>
        <begin position="48"/>
        <end position="57"/>
    </location>
</feature>
<evidence type="ECO:0000256" key="1">
    <source>
        <dbReference type="SAM" id="MobiDB-lite"/>
    </source>
</evidence>
<sequence>MTPATGDHYRVFTPYWRAWEATRRRPIARTPTRVRLPVGVSPGALPTDLTSRASSPGRTPGGETAGRARLAAWLEEDAAGYERVRDDLAADRTRIEYPASITEGNRPANLI</sequence>
<dbReference type="EMBL" id="JAAGLI010000606">
    <property type="protein sequence ID" value="NEA25413.1"/>
    <property type="molecule type" value="Genomic_DNA"/>
</dbReference>
<name>A0A6L9QKZ9_9ACTN</name>
<dbReference type="AlphaFoldDB" id="A0A6L9QKZ9"/>
<feature type="region of interest" description="Disordered" evidence="1">
    <location>
        <begin position="35"/>
        <end position="66"/>
    </location>
</feature>
<dbReference type="SUPFAM" id="SSF52425">
    <property type="entry name" value="Cryptochrome/photolyase, N-terminal domain"/>
    <property type="match status" value="1"/>
</dbReference>
<dbReference type="Gene3D" id="1.25.40.80">
    <property type="match status" value="1"/>
</dbReference>
<accession>A0A6L9QKZ9</accession>
<gene>
    <name evidence="2" type="ORF">G3I70_23425</name>
</gene>
<protein>
    <submittedName>
        <fullName evidence="2">Uncharacterized protein</fullName>
    </submittedName>
</protein>
<dbReference type="InterPro" id="IPR014729">
    <property type="entry name" value="Rossmann-like_a/b/a_fold"/>
</dbReference>
<evidence type="ECO:0000313" key="3">
    <source>
        <dbReference type="Proteomes" id="UP000475532"/>
    </source>
</evidence>
<dbReference type="Proteomes" id="UP000475532">
    <property type="component" value="Unassembled WGS sequence"/>
</dbReference>
<evidence type="ECO:0000313" key="2">
    <source>
        <dbReference type="EMBL" id="NEA25413.1"/>
    </source>
</evidence>
<dbReference type="InterPro" id="IPR036155">
    <property type="entry name" value="Crypto/Photolyase_N_sf"/>
</dbReference>
<comment type="caution">
    <text evidence="2">The sequence shown here is derived from an EMBL/GenBank/DDBJ whole genome shotgun (WGS) entry which is preliminary data.</text>
</comment>
<organism evidence="2 3">
    <name type="scientific">Actinomadura bangladeshensis</name>
    <dbReference type="NCBI Taxonomy" id="453573"/>
    <lineage>
        <taxon>Bacteria</taxon>
        <taxon>Bacillati</taxon>
        <taxon>Actinomycetota</taxon>
        <taxon>Actinomycetes</taxon>
        <taxon>Streptosporangiales</taxon>
        <taxon>Thermomonosporaceae</taxon>
        <taxon>Actinomadura</taxon>
    </lineage>
</organism>
<proteinExistence type="predicted"/>
<reference evidence="2 3" key="1">
    <citation type="submission" date="2020-01" db="EMBL/GenBank/DDBJ databases">
        <title>Insect and environment-associated Actinomycetes.</title>
        <authorList>
            <person name="Currrie C."/>
            <person name="Chevrette M."/>
            <person name="Carlson C."/>
            <person name="Stubbendieck R."/>
            <person name="Wendt-Pienkowski E."/>
        </authorList>
    </citation>
    <scope>NUCLEOTIDE SEQUENCE [LARGE SCALE GENOMIC DNA]</scope>
    <source>
        <strain evidence="2 3">SID10258</strain>
    </source>
</reference>